<dbReference type="InterPro" id="IPR018062">
    <property type="entry name" value="HTH_AraC-typ_CS"/>
</dbReference>
<evidence type="ECO:0000256" key="3">
    <source>
        <dbReference type="ARBA" id="ARBA00023163"/>
    </source>
</evidence>
<keyword evidence="2 5" id="KW-0238">DNA-binding</keyword>
<dbReference type="PANTHER" id="PTHR46796:SF13">
    <property type="entry name" value="HTH-TYPE TRANSCRIPTIONAL ACTIVATOR RHAS"/>
    <property type="match status" value="1"/>
</dbReference>
<gene>
    <name evidence="5" type="ORF">EV193_12017</name>
</gene>
<evidence type="ECO:0000256" key="2">
    <source>
        <dbReference type="ARBA" id="ARBA00023125"/>
    </source>
</evidence>
<proteinExistence type="predicted"/>
<dbReference type="InterPro" id="IPR032783">
    <property type="entry name" value="AraC_lig"/>
</dbReference>
<name>A0A4Q7KBF6_9PSEU</name>
<evidence type="ECO:0000313" key="5">
    <source>
        <dbReference type="EMBL" id="RZS29532.1"/>
    </source>
</evidence>
<feature type="domain" description="HTH araC/xylS-type" evidence="4">
    <location>
        <begin position="218"/>
        <end position="316"/>
    </location>
</feature>
<keyword evidence="1" id="KW-0805">Transcription regulation</keyword>
<dbReference type="PROSITE" id="PS00041">
    <property type="entry name" value="HTH_ARAC_FAMILY_1"/>
    <property type="match status" value="1"/>
</dbReference>
<keyword evidence="3" id="KW-0804">Transcription</keyword>
<dbReference type="Pfam" id="PF12833">
    <property type="entry name" value="HTH_18"/>
    <property type="match status" value="1"/>
</dbReference>
<dbReference type="EMBL" id="SGWQ01000020">
    <property type="protein sequence ID" value="RZS29532.1"/>
    <property type="molecule type" value="Genomic_DNA"/>
</dbReference>
<protein>
    <submittedName>
        <fullName evidence="5">AraC-like DNA-binding protein</fullName>
    </submittedName>
</protein>
<evidence type="ECO:0000256" key="1">
    <source>
        <dbReference type="ARBA" id="ARBA00023015"/>
    </source>
</evidence>
<dbReference type="Gene3D" id="1.10.10.60">
    <property type="entry name" value="Homeodomain-like"/>
    <property type="match status" value="2"/>
</dbReference>
<dbReference type="InterPro" id="IPR050204">
    <property type="entry name" value="AraC_XylS_family_regulators"/>
</dbReference>
<dbReference type="GO" id="GO:0043565">
    <property type="term" value="F:sequence-specific DNA binding"/>
    <property type="evidence" value="ECO:0007669"/>
    <property type="project" value="InterPro"/>
</dbReference>
<keyword evidence="6" id="KW-1185">Reference proteome</keyword>
<accession>A0A4Q7KBF6</accession>
<evidence type="ECO:0000259" key="4">
    <source>
        <dbReference type="PROSITE" id="PS01124"/>
    </source>
</evidence>
<dbReference type="InterPro" id="IPR009057">
    <property type="entry name" value="Homeodomain-like_sf"/>
</dbReference>
<reference evidence="5 6" key="1">
    <citation type="submission" date="2019-02" db="EMBL/GenBank/DDBJ databases">
        <title>Genomic Encyclopedia of Type Strains, Phase IV (KMG-IV): sequencing the most valuable type-strain genomes for metagenomic binning, comparative biology and taxonomic classification.</title>
        <authorList>
            <person name="Goeker M."/>
        </authorList>
    </citation>
    <scope>NUCLEOTIDE SEQUENCE [LARGE SCALE GENOMIC DNA]</scope>
    <source>
        <strain evidence="5 6">DSM 101727</strain>
    </source>
</reference>
<dbReference type="AlphaFoldDB" id="A0A4Q7KBF6"/>
<comment type="caution">
    <text evidence="5">The sequence shown here is derived from an EMBL/GenBank/DDBJ whole genome shotgun (WGS) entry which is preliminary data.</text>
</comment>
<dbReference type="Pfam" id="PF12852">
    <property type="entry name" value="Cupin_6"/>
    <property type="match status" value="1"/>
</dbReference>
<evidence type="ECO:0000313" key="6">
    <source>
        <dbReference type="Proteomes" id="UP000294257"/>
    </source>
</evidence>
<dbReference type="SUPFAM" id="SSF46689">
    <property type="entry name" value="Homeodomain-like"/>
    <property type="match status" value="2"/>
</dbReference>
<organism evidence="5 6">
    <name type="scientific">Herbihabitans rhizosphaerae</name>
    <dbReference type="NCBI Taxonomy" id="1872711"/>
    <lineage>
        <taxon>Bacteria</taxon>
        <taxon>Bacillati</taxon>
        <taxon>Actinomycetota</taxon>
        <taxon>Actinomycetes</taxon>
        <taxon>Pseudonocardiales</taxon>
        <taxon>Pseudonocardiaceae</taxon>
        <taxon>Herbihabitans</taxon>
    </lineage>
</organism>
<sequence length="321" mass="34886">MCVYDVGMDALAGLLEGPRARGAWLLRMILDPPWAVRIEDRAPLTLVTMMRGESWATLPGREPVRLRVGDVALFRGPDPYVVGDDPATAPVGVVRTDGLLYDFDGRQLCDDMALGVRTWGTSPDGASAMHIGTYQMRGEISRRLLDALPPLAVVSGEESDRPLVRLLGEEIVRDEPGQAVFLDRLLDLTLIDTLRAWFALPQADAPAWYRANSDPIVGAALRLLHNDPAHQWTVATLAAAVGVSRAALARRFTDLVGEPPMAYLTGWRLALAADMLTEPDATVGSVARKVGYGTPFALSTAFKRVRGVSPREHRDALSTVD</sequence>
<dbReference type="PANTHER" id="PTHR46796">
    <property type="entry name" value="HTH-TYPE TRANSCRIPTIONAL ACTIVATOR RHAS-RELATED"/>
    <property type="match status" value="1"/>
</dbReference>
<dbReference type="SMART" id="SM00342">
    <property type="entry name" value="HTH_ARAC"/>
    <property type="match status" value="1"/>
</dbReference>
<dbReference type="GO" id="GO:0003700">
    <property type="term" value="F:DNA-binding transcription factor activity"/>
    <property type="evidence" value="ECO:0007669"/>
    <property type="project" value="InterPro"/>
</dbReference>
<dbReference type="Proteomes" id="UP000294257">
    <property type="component" value="Unassembled WGS sequence"/>
</dbReference>
<dbReference type="PROSITE" id="PS01124">
    <property type="entry name" value="HTH_ARAC_FAMILY_2"/>
    <property type="match status" value="1"/>
</dbReference>
<dbReference type="InterPro" id="IPR018060">
    <property type="entry name" value="HTH_AraC"/>
</dbReference>